<dbReference type="InterPro" id="IPR035940">
    <property type="entry name" value="CAP_sf"/>
</dbReference>
<proteinExistence type="predicted"/>
<dbReference type="AlphaFoldDB" id="E3T705"/>
<sequence>MIRSKNEVVIDVEVFFRIGLSCFVSPHKPCTNCDPPPQQAVAKVCPEKNGLTQAEITEIVQAHNSARSQNKLPALTWNCNLASVAQEWATRGIFEHRPVRTYGENLFVSIRSTSKVTDAVQAWLLENSSWNQKTAACMPGKVCTHYTQVVWKKTTTIGCGINRNAGGKWKILLVCNYEPPGNGGGAPF</sequence>
<evidence type="ECO:0000313" key="2">
    <source>
        <dbReference type="EMBL" id="ADC36099.1"/>
    </source>
</evidence>
<dbReference type="InterPro" id="IPR014044">
    <property type="entry name" value="CAP_dom"/>
</dbReference>
<dbReference type="PRINTS" id="PR00837">
    <property type="entry name" value="V5TPXLIKE"/>
</dbReference>
<dbReference type="InterPro" id="IPR001283">
    <property type="entry name" value="CRISP-related"/>
</dbReference>
<reference evidence="2" key="1">
    <citation type="submission" date="2009-12" db="EMBL/GenBank/DDBJ databases">
        <authorList>
            <person name="Kielak A."/>
            <person name="van Veen J.A."/>
            <person name="Kowalchuk G.A."/>
        </authorList>
    </citation>
    <scope>NUCLEOTIDE SEQUENCE</scope>
</reference>
<dbReference type="PANTHER" id="PTHR10334">
    <property type="entry name" value="CYSTEINE-RICH SECRETORY PROTEIN-RELATED"/>
    <property type="match status" value="1"/>
</dbReference>
<dbReference type="Pfam" id="PF00188">
    <property type="entry name" value="CAP"/>
    <property type="match status" value="1"/>
</dbReference>
<feature type="domain" description="SCP" evidence="1">
    <location>
        <begin position="54"/>
        <end position="185"/>
    </location>
</feature>
<protein>
    <submittedName>
        <fullName evidence="2">Beta-lactamase domain protein</fullName>
    </submittedName>
</protein>
<evidence type="ECO:0000259" key="1">
    <source>
        <dbReference type="SMART" id="SM00198"/>
    </source>
</evidence>
<name>E3T705_9BACT</name>
<organism evidence="2">
    <name type="scientific">uncultured bacterium 164</name>
    <dbReference type="NCBI Taxonomy" id="698382"/>
    <lineage>
        <taxon>Bacteria</taxon>
        <taxon>environmental samples</taxon>
    </lineage>
</organism>
<accession>E3T705</accession>
<dbReference type="EMBL" id="GU260711">
    <property type="protein sequence ID" value="ADC36099.1"/>
    <property type="molecule type" value="Genomic_DNA"/>
</dbReference>
<reference evidence="2" key="2">
    <citation type="journal article" date="2010" name="Appl. Environ. Microbiol.">
        <title>Comparative analysis of acidobacterial genomic fragments from terrestrial and aquatic metagenomic libraries, with emphasis on acidobacteria subdivision 6.</title>
        <authorList>
            <person name="Kielak A.M."/>
            <person name="van Veen J.A."/>
            <person name="Kowalchuk G.A."/>
        </authorList>
    </citation>
    <scope>NUCLEOTIDE SEQUENCE</scope>
</reference>
<dbReference type="SUPFAM" id="SSF55797">
    <property type="entry name" value="PR-1-like"/>
    <property type="match status" value="1"/>
</dbReference>
<dbReference type="SMART" id="SM00198">
    <property type="entry name" value="SCP"/>
    <property type="match status" value="1"/>
</dbReference>
<dbReference type="Gene3D" id="3.40.33.10">
    <property type="entry name" value="CAP"/>
    <property type="match status" value="1"/>
</dbReference>